<dbReference type="Proteomes" id="UP000075321">
    <property type="component" value="Unassembled WGS sequence"/>
</dbReference>
<comment type="similarity">
    <text evidence="2 10">Belongs to the NOS family. Bacterial NOS oxygenase subfamily.</text>
</comment>
<dbReference type="InterPro" id="IPR044944">
    <property type="entry name" value="NOS_dom_3"/>
</dbReference>
<reference evidence="12 13" key="1">
    <citation type="submission" date="2016-02" db="EMBL/GenBank/DDBJ databases">
        <title>Genome sequence of Halalkalicoccus paucihalophilus DSM 24557.</title>
        <authorList>
            <person name="Poehlein A."/>
            <person name="Daniel R."/>
        </authorList>
    </citation>
    <scope>NUCLEOTIDE SEQUENCE [LARGE SCALE GENOMIC DNA]</scope>
    <source>
        <strain evidence="12 13">DSM 24557</strain>
    </source>
</reference>
<proteinExistence type="inferred from homology"/>
<evidence type="ECO:0000256" key="6">
    <source>
        <dbReference type="ARBA" id="ARBA00022723"/>
    </source>
</evidence>
<dbReference type="Gene3D" id="3.90.340.10">
    <property type="entry name" value="Nitric Oxide Synthase, Chain A, domain 1"/>
    <property type="match status" value="1"/>
</dbReference>
<comment type="subunit">
    <text evidence="10">Homodimer.</text>
</comment>
<dbReference type="InterPro" id="IPR044940">
    <property type="entry name" value="NOS_dom_2"/>
</dbReference>
<dbReference type="InterPro" id="IPR004030">
    <property type="entry name" value="NOS_N"/>
</dbReference>
<dbReference type="EC" id="1.14.14.47" evidence="3 10"/>
<dbReference type="InterPro" id="IPR036119">
    <property type="entry name" value="NOS_N_sf"/>
</dbReference>
<dbReference type="SUPFAM" id="SSF56512">
    <property type="entry name" value="Nitric oxide (NO) synthase oxygenase domain"/>
    <property type="match status" value="1"/>
</dbReference>
<keyword evidence="8 10" id="KW-0408">Iron</keyword>
<dbReference type="GO" id="GO:0046872">
    <property type="term" value="F:metal ion binding"/>
    <property type="evidence" value="ECO:0007669"/>
    <property type="project" value="UniProtKB-KW"/>
</dbReference>
<dbReference type="Gene3D" id="3.90.1230.10">
    <property type="entry name" value="Nitric Oxide Synthase, Chain A, domain 3"/>
    <property type="match status" value="1"/>
</dbReference>
<name>A0A151ABC8_9EURY</name>
<dbReference type="PATRIC" id="fig|1008153.3.peg.3041"/>
<dbReference type="PIRSF" id="PIRSF037219">
    <property type="entry name" value="NOS_oxygenase"/>
    <property type="match status" value="1"/>
</dbReference>
<dbReference type="GO" id="GO:0020037">
    <property type="term" value="F:heme binding"/>
    <property type="evidence" value="ECO:0007669"/>
    <property type="project" value="InterPro"/>
</dbReference>
<accession>A0A151ABC8</accession>
<gene>
    <name evidence="12" type="ORF">HAPAU_29500</name>
</gene>
<comment type="function">
    <text evidence="10">Catalyzes the production of nitric oxide.</text>
</comment>
<dbReference type="PANTHER" id="PTHR43410">
    <property type="entry name" value="NITRIC OXIDE SYNTHASE OXYGENASE"/>
    <property type="match status" value="1"/>
</dbReference>
<dbReference type="PANTHER" id="PTHR43410:SF1">
    <property type="entry name" value="NITRIC OXIDE SYNTHASE"/>
    <property type="match status" value="1"/>
</dbReference>
<dbReference type="InterPro" id="IPR017142">
    <property type="entry name" value="Nitric_oxide_synthase_Oase-su"/>
</dbReference>
<dbReference type="PROSITE" id="PS60001">
    <property type="entry name" value="NOS"/>
    <property type="match status" value="1"/>
</dbReference>
<dbReference type="CDD" id="cd00575">
    <property type="entry name" value="NOS_oxygenase"/>
    <property type="match status" value="1"/>
</dbReference>
<evidence type="ECO:0000256" key="8">
    <source>
        <dbReference type="ARBA" id="ARBA00023004"/>
    </source>
</evidence>
<feature type="domain" description="Nitric oxide synthase (NOS)" evidence="11">
    <location>
        <begin position="71"/>
        <end position="78"/>
    </location>
</feature>
<evidence type="ECO:0000256" key="3">
    <source>
        <dbReference type="ARBA" id="ARBA00012735"/>
    </source>
</evidence>
<evidence type="ECO:0000256" key="1">
    <source>
        <dbReference type="ARBA" id="ARBA00001971"/>
    </source>
</evidence>
<comment type="cofactor">
    <cofactor evidence="1 10">
        <name>heme</name>
        <dbReference type="ChEBI" id="CHEBI:30413"/>
    </cofactor>
</comment>
<dbReference type="InterPro" id="IPR050607">
    <property type="entry name" value="NOS"/>
</dbReference>
<dbReference type="OrthoDB" id="234138at2157"/>
<keyword evidence="5 10" id="KW-0349">Heme</keyword>
<dbReference type="GO" id="GO:0006809">
    <property type="term" value="P:nitric oxide biosynthetic process"/>
    <property type="evidence" value="ECO:0007669"/>
    <property type="project" value="InterPro"/>
</dbReference>
<evidence type="ECO:0000256" key="9">
    <source>
        <dbReference type="ARBA" id="ARBA00048713"/>
    </source>
</evidence>
<keyword evidence="13" id="KW-1185">Reference proteome</keyword>
<sequence>MPGSFFEYSQEELYAEADAFIRDCYAELGRESEIEDRLDEIADAIEQRGHYDHTSFELEHGAKMAWRNSNRCIGRLFWHHLNVADARDCETAREVHEACCTHLERARNGGDIKPLLTVFKPIIKGEQQVRLWNYELLRYAGYQTEDGIVGDPDEIELTAYCQSRGWEGEGTRFDILPHIVQIQDQEPELFEVPESAIGEVRLRHPEYEWLEDLGLRWYDVPVVSNMRLEIGGLHYPAAPFNGWYVSTEIGARNLADQDRYDMLPVVAEKLGLDTRNDRSLWKDEALLVLNRAVLRSFDEDDVQIVDHHTVTDQFKQFERNEAEAGRDVTGERSWLLPPMSSATTHVFENDYDNTIKKPNVFYQEAPAELSERRESLSR</sequence>
<organism evidence="12 13">
    <name type="scientific">Halalkalicoccus paucihalophilus</name>
    <dbReference type="NCBI Taxonomy" id="1008153"/>
    <lineage>
        <taxon>Archaea</taxon>
        <taxon>Methanobacteriati</taxon>
        <taxon>Methanobacteriota</taxon>
        <taxon>Stenosarchaea group</taxon>
        <taxon>Halobacteria</taxon>
        <taxon>Halobacteriales</taxon>
        <taxon>Halococcaceae</taxon>
        <taxon>Halalkalicoccus</taxon>
    </lineage>
</organism>
<dbReference type="InterPro" id="IPR044943">
    <property type="entry name" value="NOS_dom_1"/>
</dbReference>
<protein>
    <recommendedName>
        <fullName evidence="4 10">Nitric oxide synthase oxygenase</fullName>
        <ecNumber evidence="3 10">1.14.14.47</ecNumber>
    </recommendedName>
</protein>
<evidence type="ECO:0000256" key="10">
    <source>
        <dbReference type="PIRNR" id="PIRNR037219"/>
    </source>
</evidence>
<dbReference type="AlphaFoldDB" id="A0A151ABC8"/>
<dbReference type="RefSeq" id="WP_066384022.1">
    <property type="nucleotide sequence ID" value="NZ_LTAZ01000010.1"/>
</dbReference>
<comment type="caution">
    <text evidence="12">The sequence shown here is derived from an EMBL/GenBank/DDBJ whole genome shotgun (WGS) entry which is preliminary data.</text>
</comment>
<comment type="miscellaneous">
    <text evidence="10">This protein is similar to the oxygenase domain of eukaryotic nitric oxide synthases but lacks the reductase domain which, in eukaryotes, is responsible for transfer of electrons to the ferric heme during nitric oxide synthesis.</text>
</comment>
<dbReference type="Pfam" id="PF02898">
    <property type="entry name" value="NO_synthase"/>
    <property type="match status" value="1"/>
</dbReference>
<evidence type="ECO:0000256" key="2">
    <source>
        <dbReference type="ARBA" id="ARBA00005411"/>
    </source>
</evidence>
<evidence type="ECO:0000256" key="4">
    <source>
        <dbReference type="ARBA" id="ARBA00018859"/>
    </source>
</evidence>
<evidence type="ECO:0000256" key="7">
    <source>
        <dbReference type="ARBA" id="ARBA00023002"/>
    </source>
</evidence>
<keyword evidence="7 10" id="KW-0560">Oxidoreductase</keyword>
<evidence type="ECO:0000259" key="11">
    <source>
        <dbReference type="PROSITE" id="PS60001"/>
    </source>
</evidence>
<evidence type="ECO:0000256" key="5">
    <source>
        <dbReference type="ARBA" id="ARBA00022617"/>
    </source>
</evidence>
<evidence type="ECO:0000313" key="13">
    <source>
        <dbReference type="Proteomes" id="UP000075321"/>
    </source>
</evidence>
<evidence type="ECO:0000313" key="12">
    <source>
        <dbReference type="EMBL" id="KYH24998.1"/>
    </source>
</evidence>
<dbReference type="EMBL" id="LTAZ01000010">
    <property type="protein sequence ID" value="KYH24998.1"/>
    <property type="molecule type" value="Genomic_DNA"/>
</dbReference>
<dbReference type="Gene3D" id="3.90.440.10">
    <property type="entry name" value="Nitric Oxide Synthase,Heme Domain,Chain A domain 2"/>
    <property type="match status" value="1"/>
</dbReference>
<keyword evidence="6 10" id="KW-0479">Metal-binding</keyword>
<comment type="catalytic activity">
    <reaction evidence="9">
        <text>3 reduced [flavodoxin] + 2 L-arginine + 4 O2 = 3 oxidized [flavodoxin] + 2 L-citrulline + 2 nitric oxide + 4 H2O + 5 H(+)</text>
        <dbReference type="Rhea" id="RHEA:52324"/>
        <dbReference type="Rhea" id="RHEA-COMP:10622"/>
        <dbReference type="Rhea" id="RHEA-COMP:10623"/>
        <dbReference type="ChEBI" id="CHEBI:15377"/>
        <dbReference type="ChEBI" id="CHEBI:15378"/>
        <dbReference type="ChEBI" id="CHEBI:15379"/>
        <dbReference type="ChEBI" id="CHEBI:16480"/>
        <dbReference type="ChEBI" id="CHEBI:32682"/>
        <dbReference type="ChEBI" id="CHEBI:57618"/>
        <dbReference type="ChEBI" id="CHEBI:57743"/>
        <dbReference type="ChEBI" id="CHEBI:58210"/>
        <dbReference type="EC" id="1.14.14.47"/>
    </reaction>
</comment>
<dbReference type="GO" id="GO:0004517">
    <property type="term" value="F:nitric-oxide synthase activity"/>
    <property type="evidence" value="ECO:0007669"/>
    <property type="project" value="InterPro"/>
</dbReference>